<dbReference type="EMBL" id="CM008969">
    <property type="protein sequence ID" value="PNW79561.1"/>
    <property type="molecule type" value="Genomic_DNA"/>
</dbReference>
<protein>
    <recommendedName>
        <fullName evidence="14">Mitochondrial carrier protein</fullName>
    </recommendedName>
</protein>
<evidence type="ECO:0000256" key="7">
    <source>
        <dbReference type="ARBA" id="ARBA00023136"/>
    </source>
</evidence>
<dbReference type="OrthoDB" id="1747031at2759"/>
<comment type="subcellular location">
    <subcellularLocation>
        <location evidence="1">Membrane</location>
        <topology evidence="1">Multi-pass membrane protein</topology>
    </subcellularLocation>
</comment>
<dbReference type="Gramene" id="PNW79561">
    <property type="protein sequence ID" value="PNW79561"/>
    <property type="gene ID" value="CHLRE_08g358570v5"/>
</dbReference>
<dbReference type="InParanoid" id="A0A2K3DG93"/>
<keyword evidence="4 8" id="KW-0812">Transmembrane</keyword>
<dbReference type="GeneID" id="5716306"/>
<dbReference type="PANTHER" id="PTHR45667">
    <property type="entry name" value="S-ADENOSYLMETHIONINE MITOCHONDRIAL CARRIER PROTEIN"/>
    <property type="match status" value="1"/>
</dbReference>
<keyword evidence="7 8" id="KW-0472">Membrane</keyword>
<dbReference type="RefSeq" id="XP_042921753.1">
    <property type="nucleotide sequence ID" value="XM_043064752.1"/>
</dbReference>
<evidence type="ECO:0000256" key="5">
    <source>
        <dbReference type="ARBA" id="ARBA00022737"/>
    </source>
</evidence>
<evidence type="ECO:0000256" key="1">
    <source>
        <dbReference type="ARBA" id="ARBA00004141"/>
    </source>
</evidence>
<dbReference type="Gene3D" id="1.50.40.10">
    <property type="entry name" value="Mitochondrial carrier domain"/>
    <property type="match status" value="2"/>
</dbReference>
<dbReference type="KEGG" id="cre:CHLRE_08g358570v5"/>
<feature type="compositionally biased region" description="Gly residues" evidence="10">
    <location>
        <begin position="240"/>
        <end position="251"/>
    </location>
</feature>
<evidence type="ECO:0000313" key="12">
    <source>
        <dbReference type="EMBL" id="PNW79561.1"/>
    </source>
</evidence>
<dbReference type="Proteomes" id="UP000006906">
    <property type="component" value="Chromosome 8"/>
</dbReference>
<evidence type="ECO:0000313" key="13">
    <source>
        <dbReference type="Proteomes" id="UP000006906"/>
    </source>
</evidence>
<feature type="region of interest" description="Disordered" evidence="10">
    <location>
        <begin position="231"/>
        <end position="256"/>
    </location>
</feature>
<dbReference type="GO" id="GO:0005743">
    <property type="term" value="C:mitochondrial inner membrane"/>
    <property type="evidence" value="ECO:0000318"/>
    <property type="project" value="GO_Central"/>
</dbReference>
<organism evidence="12 13">
    <name type="scientific">Chlamydomonas reinhardtii</name>
    <name type="common">Chlamydomonas smithii</name>
    <dbReference type="NCBI Taxonomy" id="3055"/>
    <lineage>
        <taxon>Eukaryota</taxon>
        <taxon>Viridiplantae</taxon>
        <taxon>Chlorophyta</taxon>
        <taxon>core chlorophytes</taxon>
        <taxon>Chlorophyceae</taxon>
        <taxon>CS clade</taxon>
        <taxon>Chlamydomonadales</taxon>
        <taxon>Chlamydomonadaceae</taxon>
        <taxon>Chlamydomonas</taxon>
    </lineage>
</organism>
<feature type="transmembrane region" description="Helical" evidence="11">
    <location>
        <begin position="22"/>
        <end position="39"/>
    </location>
</feature>
<feature type="region of interest" description="Disordered" evidence="10">
    <location>
        <begin position="179"/>
        <end position="210"/>
    </location>
</feature>
<sequence length="473" mass="48446">MAGGNLFKGLYSSDSLSRPQRLARAAAVGVVVCGGAYAVNRRCRPESVRPKQSEKRFLLPQPVVDAICGAVGEVSQIVLLYPLETIKVRCQADCLSATAVVQNMTRNGWGPHVVQQLYAGLGSAAAFSVVVGAIHWLTFCTAKRAALDVMVQQANEAKAKAAAEGGAGAALGAAAASSTAAPGKTHKGGSSGSQSGTAHLHVSSGHHMHDQEVRLERGAAAAGGAAGGGAAGSDAAKKASGGGGGGHGGGLEEAPEGADVGMLASANMVGATVGAIMTALVEGPLELFRHQAQAGLISGNLFREMNNVVKKQGPMGLYWGFLPYCLESFPYDISELATYSQLRDVYNQAVTQANALTGGKASALFGPEAKVPSQLWDIAIGAAAGSAATLISMPFDVVKTYMQTHAGEAVSMSAVAQVRAFFATGSRMVAQHGAGALWVGVVPRLAQQVPSCTICWWAVEACQHWLKPITAPA</sequence>
<dbReference type="InterPro" id="IPR023395">
    <property type="entry name" value="MCP_dom_sf"/>
</dbReference>
<evidence type="ECO:0000256" key="11">
    <source>
        <dbReference type="SAM" id="Phobius"/>
    </source>
</evidence>
<reference evidence="12 13" key="1">
    <citation type="journal article" date="2007" name="Science">
        <title>The Chlamydomonas genome reveals the evolution of key animal and plant functions.</title>
        <authorList>
            <person name="Merchant S.S."/>
            <person name="Prochnik S.E."/>
            <person name="Vallon O."/>
            <person name="Harris E.H."/>
            <person name="Karpowicz S.J."/>
            <person name="Witman G.B."/>
            <person name="Terry A."/>
            <person name="Salamov A."/>
            <person name="Fritz-Laylin L.K."/>
            <person name="Marechal-Drouard L."/>
            <person name="Marshall W.F."/>
            <person name="Qu L.H."/>
            <person name="Nelson D.R."/>
            <person name="Sanderfoot A.A."/>
            <person name="Spalding M.H."/>
            <person name="Kapitonov V.V."/>
            <person name="Ren Q."/>
            <person name="Ferris P."/>
            <person name="Lindquist E."/>
            <person name="Shapiro H."/>
            <person name="Lucas S.M."/>
            <person name="Grimwood J."/>
            <person name="Schmutz J."/>
            <person name="Cardol P."/>
            <person name="Cerutti H."/>
            <person name="Chanfreau G."/>
            <person name="Chen C.L."/>
            <person name="Cognat V."/>
            <person name="Croft M.T."/>
            <person name="Dent R."/>
            <person name="Dutcher S."/>
            <person name="Fernandez E."/>
            <person name="Fukuzawa H."/>
            <person name="Gonzalez-Ballester D."/>
            <person name="Gonzalez-Halphen D."/>
            <person name="Hallmann A."/>
            <person name="Hanikenne M."/>
            <person name="Hippler M."/>
            <person name="Inwood W."/>
            <person name="Jabbari K."/>
            <person name="Kalanon M."/>
            <person name="Kuras R."/>
            <person name="Lefebvre P.A."/>
            <person name="Lemaire S.D."/>
            <person name="Lobanov A.V."/>
            <person name="Lohr M."/>
            <person name="Manuell A."/>
            <person name="Meier I."/>
            <person name="Mets L."/>
            <person name="Mittag M."/>
            <person name="Mittelmeier T."/>
            <person name="Moroney J.V."/>
            <person name="Moseley J."/>
            <person name="Napoli C."/>
            <person name="Nedelcu A.M."/>
            <person name="Niyogi K."/>
            <person name="Novoselov S.V."/>
            <person name="Paulsen I.T."/>
            <person name="Pazour G."/>
            <person name="Purton S."/>
            <person name="Ral J.P."/>
            <person name="Riano-Pachon D.M."/>
            <person name="Riekhof W."/>
            <person name="Rymarquis L."/>
            <person name="Schroda M."/>
            <person name="Stern D."/>
            <person name="Umen J."/>
            <person name="Willows R."/>
            <person name="Wilson N."/>
            <person name="Zimmer S.L."/>
            <person name="Allmer J."/>
            <person name="Balk J."/>
            <person name="Bisova K."/>
            <person name="Chen C.J."/>
            <person name="Elias M."/>
            <person name="Gendler K."/>
            <person name="Hauser C."/>
            <person name="Lamb M.R."/>
            <person name="Ledford H."/>
            <person name="Long J.C."/>
            <person name="Minagawa J."/>
            <person name="Page M.D."/>
            <person name="Pan J."/>
            <person name="Pootakham W."/>
            <person name="Roje S."/>
            <person name="Rose A."/>
            <person name="Stahlberg E."/>
            <person name="Terauchi A.M."/>
            <person name="Yang P."/>
            <person name="Ball S."/>
            <person name="Bowler C."/>
            <person name="Dieckmann C.L."/>
            <person name="Gladyshev V.N."/>
            <person name="Green P."/>
            <person name="Jorgensen R."/>
            <person name="Mayfield S."/>
            <person name="Mueller-Roeber B."/>
            <person name="Rajamani S."/>
            <person name="Sayre R.T."/>
            <person name="Brokstein P."/>
            <person name="Dubchak I."/>
            <person name="Goodstein D."/>
            <person name="Hornick L."/>
            <person name="Huang Y.W."/>
            <person name="Jhaveri J."/>
            <person name="Luo Y."/>
            <person name="Martinez D."/>
            <person name="Ngau W.C."/>
            <person name="Otillar B."/>
            <person name="Poliakov A."/>
            <person name="Porter A."/>
            <person name="Szajkowski L."/>
            <person name="Werner G."/>
            <person name="Zhou K."/>
            <person name="Grigoriev I.V."/>
            <person name="Rokhsar D.S."/>
            <person name="Grossman A.R."/>
        </authorList>
    </citation>
    <scope>NUCLEOTIDE SEQUENCE [LARGE SCALE GENOMIC DNA]</scope>
    <source>
        <strain evidence="13">CC-503</strain>
    </source>
</reference>
<keyword evidence="3 9" id="KW-0813">Transport</keyword>
<feature type="repeat" description="Solcar" evidence="8">
    <location>
        <begin position="372"/>
        <end position="465"/>
    </location>
</feature>
<dbReference type="OMA" id="WWAVEAC"/>
<evidence type="ECO:0000256" key="4">
    <source>
        <dbReference type="ARBA" id="ARBA00022692"/>
    </source>
</evidence>
<dbReference type="InterPro" id="IPR018108">
    <property type="entry name" value="MCP_transmembrane"/>
</dbReference>
<feature type="repeat" description="Solcar" evidence="8">
    <location>
        <begin position="262"/>
        <end position="345"/>
    </location>
</feature>
<evidence type="ECO:0000256" key="10">
    <source>
        <dbReference type="SAM" id="MobiDB-lite"/>
    </source>
</evidence>
<dbReference type="ExpressionAtlas" id="A0A2K3DG93">
    <property type="expression patterns" value="baseline"/>
</dbReference>
<dbReference type="Pfam" id="PF00153">
    <property type="entry name" value="Mito_carr"/>
    <property type="match status" value="3"/>
</dbReference>
<evidence type="ECO:0000256" key="6">
    <source>
        <dbReference type="ARBA" id="ARBA00022989"/>
    </source>
</evidence>
<evidence type="ECO:0008006" key="14">
    <source>
        <dbReference type="Google" id="ProtNLM"/>
    </source>
</evidence>
<keyword evidence="6 11" id="KW-1133">Transmembrane helix</keyword>
<evidence type="ECO:0000256" key="3">
    <source>
        <dbReference type="ARBA" id="ARBA00022448"/>
    </source>
</evidence>
<evidence type="ECO:0000256" key="9">
    <source>
        <dbReference type="RuleBase" id="RU000488"/>
    </source>
</evidence>
<comment type="similarity">
    <text evidence="2 9">Belongs to the mitochondrial carrier (TC 2.A.29) family.</text>
</comment>
<evidence type="ECO:0000256" key="8">
    <source>
        <dbReference type="PROSITE-ProRule" id="PRU00282"/>
    </source>
</evidence>
<dbReference type="GO" id="GO:0000095">
    <property type="term" value="F:S-adenosyl-L-methionine transmembrane transporter activity"/>
    <property type="evidence" value="ECO:0000318"/>
    <property type="project" value="GO_Central"/>
</dbReference>
<dbReference type="AlphaFoldDB" id="A0A2K3DG93"/>
<dbReference type="SUPFAM" id="SSF103506">
    <property type="entry name" value="Mitochondrial carrier"/>
    <property type="match status" value="2"/>
</dbReference>
<dbReference type="PROSITE" id="PS50920">
    <property type="entry name" value="SOLCAR"/>
    <property type="match status" value="2"/>
</dbReference>
<gene>
    <name evidence="12" type="ORF">CHLRE_08g358570v5</name>
</gene>
<evidence type="ECO:0000256" key="2">
    <source>
        <dbReference type="ARBA" id="ARBA00006375"/>
    </source>
</evidence>
<accession>A0A2K3DG93</accession>
<keyword evidence="5" id="KW-0677">Repeat</keyword>
<name>A0A2K3DG93_CHLRE</name>
<keyword evidence="13" id="KW-1185">Reference proteome</keyword>
<feature type="transmembrane region" description="Helical" evidence="11">
    <location>
        <begin position="117"/>
        <end position="137"/>
    </location>
</feature>
<proteinExistence type="inferred from homology"/>